<organism evidence="1 2">
    <name type="scientific">Helicobacter fennelliae</name>
    <dbReference type="NCBI Taxonomy" id="215"/>
    <lineage>
        <taxon>Bacteria</taxon>
        <taxon>Pseudomonadati</taxon>
        <taxon>Campylobacterota</taxon>
        <taxon>Epsilonproteobacteria</taxon>
        <taxon>Campylobacterales</taxon>
        <taxon>Helicobacteraceae</taxon>
        <taxon>Helicobacter</taxon>
    </lineage>
</organism>
<dbReference type="PANTHER" id="PTHR42935">
    <property type="entry name" value="SLR0930 PROTEIN"/>
    <property type="match status" value="1"/>
</dbReference>
<reference evidence="1 2" key="1">
    <citation type="submission" date="2018-06" db="EMBL/GenBank/DDBJ databases">
        <authorList>
            <consortium name="Pathogen Informatics"/>
            <person name="Doyle S."/>
        </authorList>
    </citation>
    <scope>NUCLEOTIDE SEQUENCE [LARGE SCALE GENOMIC DNA]</scope>
    <source>
        <strain evidence="1 2">NCTC13102</strain>
    </source>
</reference>
<dbReference type="SUPFAM" id="SSF52540">
    <property type="entry name" value="P-loop containing nucleoside triphosphate hydrolases"/>
    <property type="match status" value="1"/>
</dbReference>
<dbReference type="AlphaFoldDB" id="A0A2X3BIS3"/>
<gene>
    <name evidence="1" type="ORF">NCTC13102_01949</name>
</gene>
<dbReference type="PANTHER" id="PTHR42935:SF1">
    <property type="entry name" value="SLR0930 PROTEIN"/>
    <property type="match status" value="1"/>
</dbReference>
<dbReference type="InterPro" id="IPR027417">
    <property type="entry name" value="P-loop_NTPase"/>
</dbReference>
<protein>
    <submittedName>
        <fullName evidence="1">Putative ATP/GTP-binding protein</fullName>
    </submittedName>
</protein>
<dbReference type="Proteomes" id="UP000250166">
    <property type="component" value="Unassembled WGS sequence"/>
</dbReference>
<dbReference type="InterPro" id="IPR008533">
    <property type="entry name" value="DUF815"/>
</dbReference>
<proteinExistence type="predicted"/>
<name>A0A2X3BIS3_9HELI</name>
<evidence type="ECO:0000313" key="1">
    <source>
        <dbReference type="EMBL" id="SQB99624.1"/>
    </source>
</evidence>
<dbReference type="Gene3D" id="3.40.50.300">
    <property type="entry name" value="P-loop containing nucleotide triphosphate hydrolases"/>
    <property type="match status" value="1"/>
</dbReference>
<dbReference type="Pfam" id="PF05673">
    <property type="entry name" value="DUF815"/>
    <property type="match status" value="1"/>
</dbReference>
<dbReference type="EMBL" id="UAWL01000006">
    <property type="protein sequence ID" value="SQB99624.1"/>
    <property type="molecule type" value="Genomic_DNA"/>
</dbReference>
<accession>A0A2X3BIS3</accession>
<evidence type="ECO:0000313" key="2">
    <source>
        <dbReference type="Proteomes" id="UP000250166"/>
    </source>
</evidence>
<dbReference type="RefSeq" id="WP_023949236.1">
    <property type="nucleotide sequence ID" value="NZ_UAWL01000006.1"/>
</dbReference>
<sequence length="264" mass="30134">MTEALNECLHIDCATHYAWVFRRFEQHYYMHPISDFDTTCQRLVGVDEQMHALESNTQAFLSGKPALNALLWGARGCGKSSVVKAVILKHLFTSPLRVIELDTKDILILPLLLDMVRQKREYKFIIFCDDLSFYAEEKSYKSIKSVLEGSFEKWADNVLIYATSNIRRILEDQSTDLSPQHSIAHETLSFSDRFGLQIGFYDLGTDEYLAIVASFLSDISSHLSLDALLEPENPIRLQALAFATQVGNRSARTARDFVARFYFT</sequence>